<dbReference type="OrthoDB" id="2017091at2759"/>
<organism evidence="7 9">
    <name type="scientific">Gossypium raimondii</name>
    <name type="common">Peruvian cotton</name>
    <name type="synonym">Gossypium klotzschianum subsp. raimondii</name>
    <dbReference type="NCBI Taxonomy" id="29730"/>
    <lineage>
        <taxon>Eukaryota</taxon>
        <taxon>Viridiplantae</taxon>
        <taxon>Streptophyta</taxon>
        <taxon>Embryophyta</taxon>
        <taxon>Tracheophyta</taxon>
        <taxon>Spermatophyta</taxon>
        <taxon>Magnoliopsida</taxon>
        <taxon>eudicotyledons</taxon>
        <taxon>Gunneridae</taxon>
        <taxon>Pentapetalae</taxon>
        <taxon>rosids</taxon>
        <taxon>malvids</taxon>
        <taxon>Malvales</taxon>
        <taxon>Malvaceae</taxon>
        <taxon>Malvoideae</taxon>
        <taxon>Gossypium</taxon>
    </lineage>
</organism>
<dbReference type="EMBL" id="CM001744">
    <property type="protein sequence ID" value="KJB29233.1"/>
    <property type="molecule type" value="Genomic_DNA"/>
</dbReference>
<dbReference type="OMA" id="SSATHFC"/>
<feature type="transmembrane region" description="Helical" evidence="6">
    <location>
        <begin position="6"/>
        <end position="23"/>
    </location>
</feature>
<evidence type="ECO:0000313" key="10">
    <source>
        <dbReference type="Proteomes" id="UP000593578"/>
    </source>
</evidence>
<evidence type="ECO:0000313" key="9">
    <source>
        <dbReference type="Proteomes" id="UP000032304"/>
    </source>
</evidence>
<dbReference type="eggNOG" id="KOG0017">
    <property type="taxonomic scope" value="Eukaryota"/>
</dbReference>
<reference evidence="8" key="3">
    <citation type="submission" date="2020-04" db="EMBL/GenBank/DDBJ databases">
        <authorList>
            <person name="Grover C.E."/>
            <person name="Arick M.A. II"/>
            <person name="Thrash A."/>
            <person name="Conover J.L."/>
            <person name="Sanders W.S."/>
            <person name="Peterson D.G."/>
            <person name="Scheffler J.A."/>
            <person name="Scheffler B.E."/>
            <person name="Wendel J.F."/>
        </authorList>
    </citation>
    <scope>NUCLEOTIDE SEQUENCE</scope>
    <source>
        <strain evidence="8">8</strain>
        <tissue evidence="8">Leaf</tissue>
    </source>
</reference>
<dbReference type="PANTHER" id="PTHR31279">
    <property type="entry name" value="PROTEIN EXORDIUM-LIKE 5"/>
    <property type="match status" value="1"/>
</dbReference>
<comment type="subcellular location">
    <subcellularLocation>
        <location evidence="1">Secreted</location>
        <location evidence="1">Extracellular space</location>
        <location evidence="1">Apoplast</location>
    </subcellularLocation>
</comment>
<name>A0A0D2PQ68_GOSRA</name>
<dbReference type="STRING" id="29730.A0A0D2PQ68"/>
<dbReference type="Gramene" id="KJB29233">
    <property type="protein sequence ID" value="KJB29233"/>
    <property type="gene ID" value="B456_005G094400"/>
</dbReference>
<dbReference type="PANTHER" id="PTHR31279:SF66">
    <property type="entry name" value="PHOSPHATE-RESPONSIVE 1 FAMILY PROTEIN"/>
    <property type="match status" value="1"/>
</dbReference>
<evidence type="ECO:0000256" key="5">
    <source>
        <dbReference type="ARBA" id="ARBA00023591"/>
    </source>
</evidence>
<dbReference type="Pfam" id="PF04674">
    <property type="entry name" value="Phi_1"/>
    <property type="match status" value="2"/>
</dbReference>
<sequence>MASFATSNVVVLYFVVLVSWIHFNAEARRLGGSVPESDQTQQPLLFQYHNGPLLTGNISVNLIWYGNFKPSQRAIVSDFINSLASSKLVSPQPSVATWWKAMDKYYHLTNKSSSLVISLGSQILDESYSLGKSLTNEQILQLASKGSQRNPINVVLTSADVAVEGFCSSRCGTHGSDSGSKLAGTVTNPFGNGYYQGPKEAPMEAASACPGIYGKGAYPGYAGDLPVDATTGASYNAHGVNGRKYLLPALFDPSTSTCATLA</sequence>
<reference evidence="8 10" key="2">
    <citation type="journal article" date="2019" name="Genome Biol. Evol.">
        <title>Insights into the evolution of the New World diploid cottons (Gossypium, subgenus Houzingenia) based on genome sequencing.</title>
        <authorList>
            <person name="Grover C.E."/>
            <person name="Arick M.A. 2nd"/>
            <person name="Thrash A."/>
            <person name="Conover J.L."/>
            <person name="Sanders W.S."/>
            <person name="Peterson D.G."/>
            <person name="Frelichowski J.E."/>
            <person name="Scheffler J.A."/>
            <person name="Scheffler B.E."/>
            <person name="Wendel J.F."/>
        </authorList>
    </citation>
    <scope>NUCLEOTIDE SEQUENCE [LARGE SCALE GENOMIC DNA]</scope>
    <source>
        <strain evidence="8">8</strain>
        <tissue evidence="8">Leaf</tissue>
    </source>
</reference>
<keyword evidence="6" id="KW-0472">Membrane</keyword>
<dbReference type="GO" id="GO:0048046">
    <property type="term" value="C:apoplast"/>
    <property type="evidence" value="ECO:0007669"/>
    <property type="project" value="UniProtKB-SubCell"/>
</dbReference>
<comment type="similarity">
    <text evidence="5">Belongs to the EXORDIUM family.</text>
</comment>
<dbReference type="EMBL" id="JABEZZ010000005">
    <property type="protein sequence ID" value="MBA0585602.1"/>
    <property type="molecule type" value="Genomic_DNA"/>
</dbReference>
<dbReference type="AlphaFoldDB" id="A0A0D2PQ68"/>
<accession>A0A0D2PQ68</accession>
<dbReference type="Proteomes" id="UP000032304">
    <property type="component" value="Chromosome 5"/>
</dbReference>
<dbReference type="KEGG" id="gra:105797226"/>
<evidence type="ECO:0000256" key="3">
    <source>
        <dbReference type="ARBA" id="ARBA00022525"/>
    </source>
</evidence>
<keyword evidence="4" id="KW-0732">Signal</keyword>
<keyword evidence="6" id="KW-0812">Transmembrane</keyword>
<keyword evidence="6" id="KW-1133">Transmembrane helix</keyword>
<evidence type="ECO:0000313" key="7">
    <source>
        <dbReference type="EMBL" id="KJB29233.1"/>
    </source>
</evidence>
<keyword evidence="3" id="KW-0964">Secreted</keyword>
<evidence type="ECO:0000256" key="6">
    <source>
        <dbReference type="SAM" id="Phobius"/>
    </source>
</evidence>
<gene>
    <name evidence="7" type="ORF">B456_005G094400</name>
    <name evidence="8" type="ORF">Gorai_016371</name>
</gene>
<dbReference type="InterPro" id="IPR006766">
    <property type="entry name" value="EXORDIUM-like"/>
</dbReference>
<keyword evidence="9" id="KW-1185">Reference proteome</keyword>
<evidence type="ECO:0000256" key="1">
    <source>
        <dbReference type="ARBA" id="ARBA00004271"/>
    </source>
</evidence>
<evidence type="ECO:0000256" key="4">
    <source>
        <dbReference type="ARBA" id="ARBA00022729"/>
    </source>
</evidence>
<reference evidence="7 9" key="1">
    <citation type="journal article" date="2012" name="Nature">
        <title>Repeated polyploidization of Gossypium genomes and the evolution of spinnable cotton fibres.</title>
        <authorList>
            <person name="Paterson A.H."/>
            <person name="Wendel J.F."/>
            <person name="Gundlach H."/>
            <person name="Guo H."/>
            <person name="Jenkins J."/>
            <person name="Jin D."/>
            <person name="Llewellyn D."/>
            <person name="Showmaker K.C."/>
            <person name="Shu S."/>
            <person name="Udall J."/>
            <person name="Yoo M.J."/>
            <person name="Byers R."/>
            <person name="Chen W."/>
            <person name="Doron-Faigenboim A."/>
            <person name="Duke M.V."/>
            <person name="Gong L."/>
            <person name="Grimwood J."/>
            <person name="Grover C."/>
            <person name="Grupp K."/>
            <person name="Hu G."/>
            <person name="Lee T.H."/>
            <person name="Li J."/>
            <person name="Lin L."/>
            <person name="Liu T."/>
            <person name="Marler B.S."/>
            <person name="Page J.T."/>
            <person name="Roberts A.W."/>
            <person name="Romanel E."/>
            <person name="Sanders W.S."/>
            <person name="Szadkowski E."/>
            <person name="Tan X."/>
            <person name="Tang H."/>
            <person name="Xu C."/>
            <person name="Wang J."/>
            <person name="Wang Z."/>
            <person name="Zhang D."/>
            <person name="Zhang L."/>
            <person name="Ashrafi H."/>
            <person name="Bedon F."/>
            <person name="Bowers J.E."/>
            <person name="Brubaker C.L."/>
            <person name="Chee P.W."/>
            <person name="Das S."/>
            <person name="Gingle A.R."/>
            <person name="Haigler C.H."/>
            <person name="Harker D."/>
            <person name="Hoffmann L.V."/>
            <person name="Hovav R."/>
            <person name="Jones D.C."/>
            <person name="Lemke C."/>
            <person name="Mansoor S."/>
            <person name="ur Rahman M."/>
            <person name="Rainville L.N."/>
            <person name="Rambani A."/>
            <person name="Reddy U.K."/>
            <person name="Rong J.K."/>
            <person name="Saranga Y."/>
            <person name="Scheffler B.E."/>
            <person name="Scheffler J.A."/>
            <person name="Stelly D.M."/>
            <person name="Triplett B.A."/>
            <person name="Van Deynze A."/>
            <person name="Vaslin M.F."/>
            <person name="Waghmare V.N."/>
            <person name="Walford S.A."/>
            <person name="Wright R.J."/>
            <person name="Zaki E.A."/>
            <person name="Zhang T."/>
            <person name="Dennis E.S."/>
            <person name="Mayer K.F."/>
            <person name="Peterson D.G."/>
            <person name="Rokhsar D.S."/>
            <person name="Wang X."/>
            <person name="Schmutz J."/>
        </authorList>
    </citation>
    <scope>NUCLEOTIDE SEQUENCE [LARGE SCALE GENOMIC DNA]</scope>
</reference>
<evidence type="ECO:0000256" key="2">
    <source>
        <dbReference type="ARBA" id="ARBA00022523"/>
    </source>
</evidence>
<evidence type="ECO:0000313" key="8">
    <source>
        <dbReference type="EMBL" id="MBA0585602.1"/>
    </source>
</evidence>
<dbReference type="Proteomes" id="UP000593578">
    <property type="component" value="Unassembled WGS sequence"/>
</dbReference>
<keyword evidence="2" id="KW-0052">Apoplast</keyword>
<proteinExistence type="inferred from homology"/>
<protein>
    <submittedName>
        <fullName evidence="7">Uncharacterized protein</fullName>
    </submittedName>
</protein>